<proteinExistence type="predicted"/>
<comment type="caution">
    <text evidence="1">The sequence shown here is derived from an EMBL/GenBank/DDBJ whole genome shotgun (WGS) entry which is preliminary data.</text>
</comment>
<dbReference type="RefSeq" id="WP_010264045.1">
    <property type="nucleotide sequence ID" value="NZ_JAVRET010000024.1"/>
</dbReference>
<organism evidence="1 2">
    <name type="scientific">Streptomyces evansiae</name>
    <dbReference type="NCBI Taxonomy" id="3075535"/>
    <lineage>
        <taxon>Bacteria</taxon>
        <taxon>Bacillati</taxon>
        <taxon>Actinomycetota</taxon>
        <taxon>Actinomycetes</taxon>
        <taxon>Kitasatosporales</taxon>
        <taxon>Streptomycetaceae</taxon>
        <taxon>Streptomyces</taxon>
    </lineage>
</organism>
<evidence type="ECO:0000313" key="2">
    <source>
        <dbReference type="Proteomes" id="UP001183610"/>
    </source>
</evidence>
<dbReference type="EMBL" id="JAVRET010000024">
    <property type="protein sequence ID" value="MDT0409962.1"/>
    <property type="molecule type" value="Genomic_DNA"/>
</dbReference>
<keyword evidence="2" id="KW-1185">Reference proteome</keyword>
<evidence type="ECO:0000313" key="1">
    <source>
        <dbReference type="EMBL" id="MDT0409962.1"/>
    </source>
</evidence>
<name>A0ABU2QZS6_9ACTN</name>
<evidence type="ECO:0008006" key="3">
    <source>
        <dbReference type="Google" id="ProtNLM"/>
    </source>
</evidence>
<protein>
    <recommendedName>
        <fullName evidence="3">Holin</fullName>
    </recommendedName>
</protein>
<reference evidence="2" key="1">
    <citation type="submission" date="2023-07" db="EMBL/GenBank/DDBJ databases">
        <title>30 novel species of actinomycetes from the DSMZ collection.</title>
        <authorList>
            <person name="Nouioui I."/>
        </authorList>
    </citation>
    <scope>NUCLEOTIDE SEQUENCE [LARGE SCALE GENOMIC DNA]</scope>
    <source>
        <strain evidence="2">DSM 41979</strain>
    </source>
</reference>
<accession>A0ABU2QZS6</accession>
<sequence>MTTPPIHLPDAQTVVKTGAAYARDLAERVVSTGLQAGLGAVVVTRPFDLSMWEAAGIAGIAASLSLVKGLAARLRDVKNSASLSKGV</sequence>
<dbReference type="Proteomes" id="UP001183610">
    <property type="component" value="Unassembled WGS sequence"/>
</dbReference>
<gene>
    <name evidence="1" type="ORF">RM698_12975</name>
</gene>